<dbReference type="SUPFAM" id="SSF161098">
    <property type="entry name" value="MetI-like"/>
    <property type="match status" value="1"/>
</dbReference>
<comment type="caution">
    <text evidence="9">The sequence shown here is derived from an EMBL/GenBank/DDBJ whole genome shotgun (WGS) entry which is preliminary data.</text>
</comment>
<dbReference type="InterPro" id="IPR000515">
    <property type="entry name" value="MetI-like"/>
</dbReference>
<comment type="subcellular location">
    <subcellularLocation>
        <location evidence="1 7">Cell membrane</location>
        <topology evidence="1 7">Multi-pass membrane protein</topology>
    </subcellularLocation>
</comment>
<dbReference type="PANTHER" id="PTHR43386">
    <property type="entry name" value="OLIGOPEPTIDE TRANSPORT SYSTEM PERMEASE PROTEIN APPC"/>
    <property type="match status" value="1"/>
</dbReference>
<keyword evidence="10" id="KW-1185">Reference proteome</keyword>
<keyword evidence="4 7" id="KW-0812">Transmembrane</keyword>
<reference evidence="9 10" key="1">
    <citation type="submission" date="2024-11" db="EMBL/GenBank/DDBJ databases">
        <title>The Natural Products Discovery Center: Release of the First 8490 Sequenced Strains for Exploring Actinobacteria Biosynthetic Diversity.</title>
        <authorList>
            <person name="Kalkreuter E."/>
            <person name="Kautsar S.A."/>
            <person name="Yang D."/>
            <person name="Bader C.D."/>
            <person name="Teijaro C.N."/>
            <person name="Fluegel L."/>
            <person name="Davis C.M."/>
            <person name="Simpson J.R."/>
            <person name="Lauterbach L."/>
            <person name="Steele A.D."/>
            <person name="Gui C."/>
            <person name="Meng S."/>
            <person name="Li G."/>
            <person name="Viehrig K."/>
            <person name="Ye F."/>
            <person name="Su P."/>
            <person name="Kiefer A.F."/>
            <person name="Nichols A."/>
            <person name="Cepeda A.J."/>
            <person name="Yan W."/>
            <person name="Fan B."/>
            <person name="Jiang Y."/>
            <person name="Adhikari A."/>
            <person name="Zheng C.-J."/>
            <person name="Schuster L."/>
            <person name="Cowan T.M."/>
            <person name="Smanski M.J."/>
            <person name="Chevrette M.G."/>
            <person name="De Carvalho L.P.S."/>
            <person name="Shen B."/>
        </authorList>
    </citation>
    <scope>NUCLEOTIDE SEQUENCE [LARGE SCALE GENOMIC DNA]</scope>
    <source>
        <strain evidence="9 10">NPDC020863</strain>
    </source>
</reference>
<evidence type="ECO:0000256" key="3">
    <source>
        <dbReference type="ARBA" id="ARBA00022475"/>
    </source>
</evidence>
<feature type="transmembrane region" description="Helical" evidence="7">
    <location>
        <begin position="158"/>
        <end position="176"/>
    </location>
</feature>
<feature type="transmembrane region" description="Helical" evidence="7">
    <location>
        <begin position="261"/>
        <end position="282"/>
    </location>
</feature>
<dbReference type="Proteomes" id="UP001620295">
    <property type="component" value="Unassembled WGS sequence"/>
</dbReference>
<protein>
    <submittedName>
        <fullName evidence="9">ABC transporter permease</fullName>
    </submittedName>
</protein>
<keyword evidence="5 7" id="KW-1133">Transmembrane helix</keyword>
<gene>
    <name evidence="9" type="ORF">ACI2L5_48295</name>
</gene>
<name>A0ABW8M368_9ACTN</name>
<evidence type="ECO:0000256" key="5">
    <source>
        <dbReference type="ARBA" id="ARBA00022989"/>
    </source>
</evidence>
<feature type="transmembrane region" description="Helical" evidence="7">
    <location>
        <begin position="133"/>
        <end position="152"/>
    </location>
</feature>
<evidence type="ECO:0000313" key="10">
    <source>
        <dbReference type="Proteomes" id="UP001620295"/>
    </source>
</evidence>
<keyword evidence="2 7" id="KW-0813">Transport</keyword>
<keyword evidence="3" id="KW-1003">Cell membrane</keyword>
<dbReference type="Pfam" id="PF00528">
    <property type="entry name" value="BPD_transp_1"/>
    <property type="match status" value="1"/>
</dbReference>
<dbReference type="PANTHER" id="PTHR43386:SF1">
    <property type="entry name" value="D,D-DIPEPTIDE TRANSPORT SYSTEM PERMEASE PROTEIN DDPC-RELATED"/>
    <property type="match status" value="1"/>
</dbReference>
<evidence type="ECO:0000256" key="2">
    <source>
        <dbReference type="ARBA" id="ARBA00022448"/>
    </source>
</evidence>
<evidence type="ECO:0000256" key="6">
    <source>
        <dbReference type="ARBA" id="ARBA00023136"/>
    </source>
</evidence>
<evidence type="ECO:0000256" key="7">
    <source>
        <dbReference type="RuleBase" id="RU363032"/>
    </source>
</evidence>
<feature type="transmembrane region" description="Helical" evidence="7">
    <location>
        <begin position="99"/>
        <end position="121"/>
    </location>
</feature>
<evidence type="ECO:0000259" key="8">
    <source>
        <dbReference type="PROSITE" id="PS50928"/>
    </source>
</evidence>
<dbReference type="CDD" id="cd06261">
    <property type="entry name" value="TM_PBP2"/>
    <property type="match status" value="1"/>
</dbReference>
<dbReference type="InterPro" id="IPR035906">
    <property type="entry name" value="MetI-like_sf"/>
</dbReference>
<feature type="transmembrane region" description="Helical" evidence="7">
    <location>
        <begin position="36"/>
        <end position="57"/>
    </location>
</feature>
<evidence type="ECO:0000256" key="4">
    <source>
        <dbReference type="ARBA" id="ARBA00022692"/>
    </source>
</evidence>
<feature type="domain" description="ABC transmembrane type-1" evidence="8">
    <location>
        <begin position="95"/>
        <end position="283"/>
    </location>
</feature>
<evidence type="ECO:0000256" key="1">
    <source>
        <dbReference type="ARBA" id="ARBA00004651"/>
    </source>
</evidence>
<sequence length="293" mass="30651">MTDIPLSASGAAAAARRRRLNPTLARYLSAFRTPRGIIGLSILTVMALAAVLAPLLFPGGYDQQGPNALAGPSGGHIFGVDEFGRDIFVRSIYGLRVDLSLILAAVPLSMAIGALFGLAGAISEWLGAAVQRLLDVVIGFPGLILGVCLVAILGPGWFALFLTILIGGLPTAGRLARSAWLSQQGREYVLAARVLGVSRCQLLVRHVLPNAMDSIVVNGSVWMVIGIYIEAGLSIVGLGVQPPTPSIGVLLNNGLRFVTQSPTYIIGPAVLLLLLSVGFSLVSDALNEAVNRR</sequence>
<dbReference type="EMBL" id="JBJDQH010000029">
    <property type="protein sequence ID" value="MFK4272627.1"/>
    <property type="molecule type" value="Genomic_DNA"/>
</dbReference>
<keyword evidence="6 7" id="KW-0472">Membrane</keyword>
<comment type="similarity">
    <text evidence="7">Belongs to the binding-protein-dependent transport system permease family.</text>
</comment>
<accession>A0ABW8M368</accession>
<proteinExistence type="inferred from homology"/>
<dbReference type="Gene3D" id="1.10.3720.10">
    <property type="entry name" value="MetI-like"/>
    <property type="match status" value="1"/>
</dbReference>
<dbReference type="RefSeq" id="WP_358646533.1">
    <property type="nucleotide sequence ID" value="NZ_JBFACG010000033.1"/>
</dbReference>
<dbReference type="PROSITE" id="PS50928">
    <property type="entry name" value="ABC_TM1"/>
    <property type="match status" value="1"/>
</dbReference>
<dbReference type="InterPro" id="IPR050366">
    <property type="entry name" value="BP-dependent_transpt_permease"/>
</dbReference>
<organism evidence="9 10">
    <name type="scientific">Streptomyces milbemycinicus</name>
    <dbReference type="NCBI Taxonomy" id="476552"/>
    <lineage>
        <taxon>Bacteria</taxon>
        <taxon>Bacillati</taxon>
        <taxon>Actinomycetota</taxon>
        <taxon>Actinomycetes</taxon>
        <taxon>Kitasatosporales</taxon>
        <taxon>Streptomycetaceae</taxon>
        <taxon>Streptomyces</taxon>
    </lineage>
</organism>
<feature type="transmembrane region" description="Helical" evidence="7">
    <location>
        <begin position="220"/>
        <end position="240"/>
    </location>
</feature>
<evidence type="ECO:0000313" key="9">
    <source>
        <dbReference type="EMBL" id="MFK4272627.1"/>
    </source>
</evidence>